<name>A0AA41U8E3_9MICO</name>
<evidence type="ECO:0000313" key="1">
    <source>
        <dbReference type="EMBL" id="MCF4122923.1"/>
    </source>
</evidence>
<dbReference type="AlphaFoldDB" id="A0AA41U8E3"/>
<dbReference type="InterPro" id="IPR058532">
    <property type="entry name" value="YjbR/MT2646/Rv2570-like"/>
</dbReference>
<dbReference type="GO" id="GO:0003677">
    <property type="term" value="F:DNA binding"/>
    <property type="evidence" value="ECO:0007669"/>
    <property type="project" value="UniProtKB-KW"/>
</dbReference>
<evidence type="ECO:0000313" key="2">
    <source>
        <dbReference type="Proteomes" id="UP001165405"/>
    </source>
</evidence>
<reference evidence="1" key="1">
    <citation type="submission" date="2022-01" db="EMBL/GenBank/DDBJ databases">
        <title>Antribacter sp. nov., isolated from Guizhou of China.</title>
        <authorList>
            <person name="Chengliang C."/>
            <person name="Ya Z."/>
        </authorList>
    </citation>
    <scope>NUCLEOTIDE SEQUENCE</scope>
    <source>
        <strain evidence="1">KLBMP 9083</strain>
    </source>
</reference>
<dbReference type="Proteomes" id="UP001165405">
    <property type="component" value="Unassembled WGS sequence"/>
</dbReference>
<protein>
    <submittedName>
        <fullName evidence="1">MmcQ/YjbR family DNA-binding protein</fullName>
    </submittedName>
</protein>
<sequence length="139" mass="15025">MPTLDDVRRLATALPEVTDKISWGAVMWCVAGKGFVWERPLRAKDMAELGDGAPDGLILGARVADEGEKQALIAESPDVFFTISHLDGYPAVLVRLDAISPERLEEVVVDAWLERAPKRLATAYFAGPGRPGPEGDARA</sequence>
<accession>A0AA41U8E3</accession>
<comment type="caution">
    <text evidence="1">The sequence shown here is derived from an EMBL/GenBank/DDBJ whole genome shotgun (WGS) entry which is preliminary data.</text>
</comment>
<dbReference type="RefSeq" id="WP_236090728.1">
    <property type="nucleotide sequence ID" value="NZ_JAKGSG010000051.1"/>
</dbReference>
<gene>
    <name evidence="1" type="ORF">L1785_18250</name>
</gene>
<dbReference type="EMBL" id="JAKGSG010000051">
    <property type="protein sequence ID" value="MCF4122923.1"/>
    <property type="molecule type" value="Genomic_DNA"/>
</dbReference>
<dbReference type="Pfam" id="PF04237">
    <property type="entry name" value="YjbR"/>
    <property type="match status" value="1"/>
</dbReference>
<proteinExistence type="predicted"/>
<organism evidence="1 2">
    <name type="scientific">Antribacter soli</name>
    <dbReference type="NCBI Taxonomy" id="2910976"/>
    <lineage>
        <taxon>Bacteria</taxon>
        <taxon>Bacillati</taxon>
        <taxon>Actinomycetota</taxon>
        <taxon>Actinomycetes</taxon>
        <taxon>Micrococcales</taxon>
        <taxon>Promicromonosporaceae</taxon>
        <taxon>Antribacter</taxon>
    </lineage>
</organism>
<keyword evidence="1" id="KW-0238">DNA-binding</keyword>
<keyword evidence="2" id="KW-1185">Reference proteome</keyword>